<keyword evidence="6 8" id="KW-1133">Transmembrane helix</keyword>
<evidence type="ECO:0000256" key="7">
    <source>
        <dbReference type="ARBA" id="ARBA00023136"/>
    </source>
</evidence>
<evidence type="ECO:0000259" key="9">
    <source>
        <dbReference type="Pfam" id="PF13231"/>
    </source>
</evidence>
<keyword evidence="5 8" id="KW-0812">Transmembrane</keyword>
<evidence type="ECO:0000256" key="1">
    <source>
        <dbReference type="ARBA" id="ARBA00004651"/>
    </source>
</evidence>
<dbReference type="InterPro" id="IPR050297">
    <property type="entry name" value="LipidA_mod_glycosyltrf_83"/>
</dbReference>
<evidence type="ECO:0000256" key="3">
    <source>
        <dbReference type="ARBA" id="ARBA00022676"/>
    </source>
</evidence>
<dbReference type="InterPro" id="IPR038731">
    <property type="entry name" value="RgtA/B/C-like"/>
</dbReference>
<dbReference type="AlphaFoldDB" id="A0A1F7L195"/>
<feature type="transmembrane region" description="Helical" evidence="8">
    <location>
        <begin position="326"/>
        <end position="343"/>
    </location>
</feature>
<feature type="transmembrane region" description="Helical" evidence="8">
    <location>
        <begin position="275"/>
        <end position="295"/>
    </location>
</feature>
<dbReference type="EMBL" id="MGBR01000001">
    <property type="protein sequence ID" value="OGK73910.1"/>
    <property type="molecule type" value="Genomic_DNA"/>
</dbReference>
<keyword evidence="2" id="KW-1003">Cell membrane</keyword>
<evidence type="ECO:0000256" key="6">
    <source>
        <dbReference type="ARBA" id="ARBA00022989"/>
    </source>
</evidence>
<feature type="domain" description="Glycosyltransferase RgtA/B/C/D-like" evidence="9">
    <location>
        <begin position="79"/>
        <end position="238"/>
    </location>
</feature>
<dbReference type="GO" id="GO:0016763">
    <property type="term" value="F:pentosyltransferase activity"/>
    <property type="evidence" value="ECO:0007669"/>
    <property type="project" value="TreeGrafter"/>
</dbReference>
<dbReference type="GO" id="GO:0009103">
    <property type="term" value="P:lipopolysaccharide biosynthetic process"/>
    <property type="evidence" value="ECO:0007669"/>
    <property type="project" value="UniProtKB-ARBA"/>
</dbReference>
<comment type="caution">
    <text evidence="10">The sequence shown here is derived from an EMBL/GenBank/DDBJ whole genome shotgun (WGS) entry which is preliminary data.</text>
</comment>
<accession>A0A1F7L195</accession>
<evidence type="ECO:0000256" key="4">
    <source>
        <dbReference type="ARBA" id="ARBA00022679"/>
    </source>
</evidence>
<feature type="transmembrane region" description="Helical" evidence="8">
    <location>
        <begin position="302"/>
        <end position="320"/>
    </location>
</feature>
<organism evidence="10 11">
    <name type="scientific">Candidatus Roizmanbacteria bacterium RIFOXYD1_FULL_38_12</name>
    <dbReference type="NCBI Taxonomy" id="1802093"/>
    <lineage>
        <taxon>Bacteria</taxon>
        <taxon>Candidatus Roizmaniibacteriota</taxon>
    </lineage>
</organism>
<dbReference type="Pfam" id="PF13231">
    <property type="entry name" value="PMT_2"/>
    <property type="match status" value="1"/>
</dbReference>
<feature type="transmembrane region" description="Helical" evidence="8">
    <location>
        <begin position="178"/>
        <end position="199"/>
    </location>
</feature>
<dbReference type="PANTHER" id="PTHR33908:SF11">
    <property type="entry name" value="MEMBRANE PROTEIN"/>
    <property type="match status" value="1"/>
</dbReference>
<evidence type="ECO:0000313" key="10">
    <source>
        <dbReference type="EMBL" id="OGK73910.1"/>
    </source>
</evidence>
<evidence type="ECO:0000256" key="2">
    <source>
        <dbReference type="ARBA" id="ARBA00022475"/>
    </source>
</evidence>
<keyword evidence="4" id="KW-0808">Transferase</keyword>
<feature type="transmembrane region" description="Helical" evidence="8">
    <location>
        <begin position="12"/>
        <end position="32"/>
    </location>
</feature>
<feature type="transmembrane region" description="Helical" evidence="8">
    <location>
        <begin position="148"/>
        <end position="166"/>
    </location>
</feature>
<evidence type="ECO:0000313" key="11">
    <source>
        <dbReference type="Proteomes" id="UP000177050"/>
    </source>
</evidence>
<name>A0A1F7L195_9BACT</name>
<protein>
    <recommendedName>
        <fullName evidence="9">Glycosyltransferase RgtA/B/C/D-like domain-containing protein</fullName>
    </recommendedName>
</protein>
<feature type="transmembrane region" description="Helical" evidence="8">
    <location>
        <begin position="102"/>
        <end position="119"/>
    </location>
</feature>
<evidence type="ECO:0000256" key="5">
    <source>
        <dbReference type="ARBA" id="ARBA00022692"/>
    </source>
</evidence>
<feature type="transmembrane region" description="Helical" evidence="8">
    <location>
        <begin position="352"/>
        <end position="376"/>
    </location>
</feature>
<comment type="subcellular location">
    <subcellularLocation>
        <location evidence="1">Cell membrane</location>
        <topology evidence="1">Multi-pass membrane protein</topology>
    </subcellularLocation>
</comment>
<feature type="transmembrane region" description="Helical" evidence="8">
    <location>
        <begin position="219"/>
        <end position="240"/>
    </location>
</feature>
<keyword evidence="7 8" id="KW-0472">Membrane</keyword>
<proteinExistence type="predicted"/>
<dbReference type="Proteomes" id="UP000177050">
    <property type="component" value="Unassembled WGS sequence"/>
</dbReference>
<dbReference type="GO" id="GO:0005886">
    <property type="term" value="C:plasma membrane"/>
    <property type="evidence" value="ECO:0007669"/>
    <property type="project" value="UniProtKB-SubCell"/>
</dbReference>
<keyword evidence="3" id="KW-0328">Glycosyltransferase</keyword>
<reference evidence="10 11" key="1">
    <citation type="journal article" date="2016" name="Nat. Commun.">
        <title>Thousands of microbial genomes shed light on interconnected biogeochemical processes in an aquifer system.</title>
        <authorList>
            <person name="Anantharaman K."/>
            <person name="Brown C.T."/>
            <person name="Hug L.A."/>
            <person name="Sharon I."/>
            <person name="Castelle C.J."/>
            <person name="Probst A.J."/>
            <person name="Thomas B.C."/>
            <person name="Singh A."/>
            <person name="Wilkins M.J."/>
            <person name="Karaoz U."/>
            <person name="Brodie E.L."/>
            <person name="Williams K.H."/>
            <person name="Hubbard S.S."/>
            <person name="Banfield J.F."/>
        </authorList>
    </citation>
    <scope>NUCLEOTIDE SEQUENCE [LARGE SCALE GENOMIC DNA]</scope>
</reference>
<evidence type="ECO:0000256" key="8">
    <source>
        <dbReference type="SAM" id="Phobius"/>
    </source>
</evidence>
<gene>
    <name evidence="10" type="ORF">A3K52_03985</name>
</gene>
<dbReference type="PANTHER" id="PTHR33908">
    <property type="entry name" value="MANNOSYLTRANSFERASE YKCB-RELATED"/>
    <property type="match status" value="1"/>
</dbReference>
<sequence>MNQFLSRIRKNPFLILLIVLLHTLIINIIWLNLNHVPPEWDEANHTSGALEYAYFFSQLFHGNINLGLLLQPLNNPYFPLAKMIAGIMMTLTYPHITIAQFTGTLFFIGSIFFIYLVTLKMTKSRKSSLVAAALFAVSPYVIDRSRILSLDMGVLFFYVSSFYAYVESEYLQRKKYSIIFFILTTCAILTKMQAFTYYVPLAFFTLFYHKKRGFSKQTIANIIVGFIITLACVLPVFIFVHKSLISYYFIASKAQFTAPIGLLNLQTWLYYPEQLVHGFFPLYVFPLLAIGLWIFMRNTDKYKKLLIVQIIGIYLIYSYIPNKGLRFIFPIIPICIISFAIGIRKLLLKDNVFFMVFFYILTTGLLINNTLSFSLFPQLKPLFYYQWNVLRPYQTEFYPLEKLSSDMRKYIDSAQNERVLMIPNFEYFNINSINMYLRLNNVTHITATIPKEDTIYTNYFENRQSLIGLSDHAFALISDGDVGSPWLIDLNDVQQLELQHLYQQHIYALIENNKAEILSSYLLPSHVTIHLVRIKTD</sequence>